<gene>
    <name evidence="5" type="ORF">GCM10009117_14540</name>
</gene>
<keyword evidence="4" id="KW-1133">Transmembrane helix</keyword>
<evidence type="ECO:0000313" key="5">
    <source>
        <dbReference type="EMBL" id="GAA0872307.1"/>
    </source>
</evidence>
<dbReference type="NCBIfam" id="TIGR01730">
    <property type="entry name" value="RND_mfp"/>
    <property type="match status" value="1"/>
</dbReference>
<dbReference type="PANTHER" id="PTHR32347:SF23">
    <property type="entry name" value="BLL5650 PROTEIN"/>
    <property type="match status" value="1"/>
</dbReference>
<evidence type="ECO:0000256" key="4">
    <source>
        <dbReference type="SAM" id="Phobius"/>
    </source>
</evidence>
<evidence type="ECO:0000256" key="1">
    <source>
        <dbReference type="ARBA" id="ARBA00004196"/>
    </source>
</evidence>
<dbReference type="InterPro" id="IPR006143">
    <property type="entry name" value="RND_pump_MFP"/>
</dbReference>
<comment type="subcellular location">
    <subcellularLocation>
        <location evidence="1">Cell envelope</location>
    </subcellularLocation>
</comment>
<reference evidence="6" key="1">
    <citation type="journal article" date="2019" name="Int. J. Syst. Evol. Microbiol.">
        <title>The Global Catalogue of Microorganisms (GCM) 10K type strain sequencing project: providing services to taxonomists for standard genome sequencing and annotation.</title>
        <authorList>
            <consortium name="The Broad Institute Genomics Platform"/>
            <consortium name="The Broad Institute Genome Sequencing Center for Infectious Disease"/>
            <person name="Wu L."/>
            <person name="Ma J."/>
        </authorList>
    </citation>
    <scope>NUCLEOTIDE SEQUENCE [LARGE SCALE GENOMIC DNA]</scope>
    <source>
        <strain evidence="6">JCM 16082</strain>
    </source>
</reference>
<comment type="similarity">
    <text evidence="2">Belongs to the membrane fusion protein (MFP) (TC 8.A.1) family.</text>
</comment>
<evidence type="ECO:0000256" key="3">
    <source>
        <dbReference type="ARBA" id="ARBA00023054"/>
    </source>
</evidence>
<keyword evidence="6" id="KW-1185">Reference proteome</keyword>
<keyword evidence="4" id="KW-0812">Transmembrane</keyword>
<dbReference type="Gene3D" id="2.40.50.100">
    <property type="match status" value="1"/>
</dbReference>
<accession>A0ABP3XSW8</accession>
<dbReference type="EMBL" id="BAAAFG010000014">
    <property type="protein sequence ID" value="GAA0872307.1"/>
    <property type="molecule type" value="Genomic_DNA"/>
</dbReference>
<protein>
    <submittedName>
        <fullName evidence="5">Efflux RND transporter periplasmic adaptor subunit</fullName>
    </submittedName>
</protein>
<keyword evidence="4" id="KW-0472">Membrane</keyword>
<name>A0ABP3XSW8_9FLAO</name>
<dbReference type="Gene3D" id="2.40.30.170">
    <property type="match status" value="1"/>
</dbReference>
<evidence type="ECO:0000313" key="6">
    <source>
        <dbReference type="Proteomes" id="UP001500507"/>
    </source>
</evidence>
<dbReference type="Proteomes" id="UP001500507">
    <property type="component" value="Unassembled WGS sequence"/>
</dbReference>
<sequence>MDIPIEKKKYTTKKIVMYTGIIALIALIIFVILSSSGGSKLNVQKERISIYTVKEGIFQENIPVNGVVLPITTIYLDALEGGRVEEKLAEDGAILKKGDPILRLSNTDLELSLVNQETSVYNLLTQMQISQNAARQNTINRQNQFTDVENSLIEAKRVYDMNEKLYKKGVIARQDYESSLNDFNYQNERMKLSKQVLAQDSLAVKQELSQANSSYARTQSALELMRKKVADLVVRAPVDGQLTSLDAEIGQSINKGERLGQLDVLSGFKIRAEIDEHYITRIHVGQNGTFTFNAETYTLTIKKVYTQVTNGRFQVDMVFEKEVPEEIRRGQTLQIRLALSQEKKALLVAKGGFFQETGGNWIFKLSEDGSSAYKADISLGSQNTEYYEVIKGLKPGDQVITSSYDNYGEIQELILKE</sequence>
<dbReference type="Gene3D" id="1.10.287.470">
    <property type="entry name" value="Helix hairpin bin"/>
    <property type="match status" value="1"/>
</dbReference>
<proteinExistence type="inferred from homology"/>
<organism evidence="5 6">
    <name type="scientific">Gangjinia marincola</name>
    <dbReference type="NCBI Taxonomy" id="578463"/>
    <lineage>
        <taxon>Bacteria</taxon>
        <taxon>Pseudomonadati</taxon>
        <taxon>Bacteroidota</taxon>
        <taxon>Flavobacteriia</taxon>
        <taxon>Flavobacteriales</taxon>
        <taxon>Flavobacteriaceae</taxon>
        <taxon>Gangjinia</taxon>
    </lineage>
</organism>
<dbReference type="RefSeq" id="WP_343765417.1">
    <property type="nucleotide sequence ID" value="NZ_BAAAFG010000014.1"/>
</dbReference>
<dbReference type="PANTHER" id="PTHR32347">
    <property type="entry name" value="EFFLUX SYSTEM COMPONENT YKNX-RELATED"/>
    <property type="match status" value="1"/>
</dbReference>
<keyword evidence="3" id="KW-0175">Coiled coil</keyword>
<feature type="transmembrane region" description="Helical" evidence="4">
    <location>
        <begin position="15"/>
        <end position="33"/>
    </location>
</feature>
<dbReference type="Gene3D" id="2.40.420.20">
    <property type="match status" value="1"/>
</dbReference>
<evidence type="ECO:0000256" key="2">
    <source>
        <dbReference type="ARBA" id="ARBA00009477"/>
    </source>
</evidence>
<dbReference type="InterPro" id="IPR050465">
    <property type="entry name" value="UPF0194_transport"/>
</dbReference>
<comment type="caution">
    <text evidence="5">The sequence shown here is derived from an EMBL/GenBank/DDBJ whole genome shotgun (WGS) entry which is preliminary data.</text>
</comment>